<reference evidence="1 2" key="1">
    <citation type="journal article" date="2018" name="Nat. Ecol. Evol.">
        <title>Pezizomycetes genomes reveal the molecular basis of ectomycorrhizal truffle lifestyle.</title>
        <authorList>
            <person name="Murat C."/>
            <person name="Payen T."/>
            <person name="Noel B."/>
            <person name="Kuo A."/>
            <person name="Morin E."/>
            <person name="Chen J."/>
            <person name="Kohler A."/>
            <person name="Krizsan K."/>
            <person name="Balestrini R."/>
            <person name="Da Silva C."/>
            <person name="Montanini B."/>
            <person name="Hainaut M."/>
            <person name="Levati E."/>
            <person name="Barry K.W."/>
            <person name="Belfiori B."/>
            <person name="Cichocki N."/>
            <person name="Clum A."/>
            <person name="Dockter R.B."/>
            <person name="Fauchery L."/>
            <person name="Guy J."/>
            <person name="Iotti M."/>
            <person name="Le Tacon F."/>
            <person name="Lindquist E.A."/>
            <person name="Lipzen A."/>
            <person name="Malagnac F."/>
            <person name="Mello A."/>
            <person name="Molinier V."/>
            <person name="Miyauchi S."/>
            <person name="Poulain J."/>
            <person name="Riccioni C."/>
            <person name="Rubini A."/>
            <person name="Sitrit Y."/>
            <person name="Splivallo R."/>
            <person name="Traeger S."/>
            <person name="Wang M."/>
            <person name="Zifcakova L."/>
            <person name="Wipf D."/>
            <person name="Zambonelli A."/>
            <person name="Paolocci F."/>
            <person name="Nowrousian M."/>
            <person name="Ottonello S."/>
            <person name="Baldrian P."/>
            <person name="Spatafora J.W."/>
            <person name="Henrissat B."/>
            <person name="Nagy L.G."/>
            <person name="Aury J.M."/>
            <person name="Wincker P."/>
            <person name="Grigoriev I.V."/>
            <person name="Bonfante P."/>
            <person name="Martin F.M."/>
        </authorList>
    </citation>
    <scope>NUCLEOTIDE SEQUENCE [LARGE SCALE GENOMIC DNA]</scope>
    <source>
        <strain evidence="1 2">ATCC MYA-4762</strain>
    </source>
</reference>
<evidence type="ECO:0000313" key="1">
    <source>
        <dbReference type="EMBL" id="RPB22419.1"/>
    </source>
</evidence>
<protein>
    <submittedName>
        <fullName evidence="1">Uncharacterized protein</fullName>
    </submittedName>
</protein>
<accession>A0A3N4LLR3</accession>
<sequence>MAPVCALEIQTVEWLLWCAPFLAFYPGKSHLVFLLQPASKTNRKNTPRPYGLLSVRYQHASLLQLRYRSSYSLLSLAFPLQSSRFSSARYTSPSALSESGFSLPCDPPLRPARPCGSDSAIGPSAPRTLPNLIPPPQHILHHVTTESCCAARYRIQANSVGK</sequence>
<dbReference type="Proteomes" id="UP000267821">
    <property type="component" value="Unassembled WGS sequence"/>
</dbReference>
<name>A0A3N4LLR3_9PEZI</name>
<evidence type="ECO:0000313" key="2">
    <source>
        <dbReference type="Proteomes" id="UP000267821"/>
    </source>
</evidence>
<keyword evidence="2" id="KW-1185">Reference proteome</keyword>
<gene>
    <name evidence="1" type="ORF">L211DRAFT_337953</name>
</gene>
<dbReference type="EMBL" id="ML121552">
    <property type="protein sequence ID" value="RPB22419.1"/>
    <property type="molecule type" value="Genomic_DNA"/>
</dbReference>
<dbReference type="InParanoid" id="A0A3N4LLR3"/>
<dbReference type="AlphaFoldDB" id="A0A3N4LLR3"/>
<proteinExistence type="predicted"/>
<organism evidence="1 2">
    <name type="scientific">Terfezia boudieri ATCC MYA-4762</name>
    <dbReference type="NCBI Taxonomy" id="1051890"/>
    <lineage>
        <taxon>Eukaryota</taxon>
        <taxon>Fungi</taxon>
        <taxon>Dikarya</taxon>
        <taxon>Ascomycota</taxon>
        <taxon>Pezizomycotina</taxon>
        <taxon>Pezizomycetes</taxon>
        <taxon>Pezizales</taxon>
        <taxon>Pezizaceae</taxon>
        <taxon>Terfezia</taxon>
    </lineage>
</organism>